<name>A0A5N5TK70_9CRUS</name>
<keyword evidence="5" id="KW-0677">Repeat</keyword>
<dbReference type="InterPro" id="IPR003891">
    <property type="entry name" value="Initiation_fac_eIF4g_MI"/>
</dbReference>
<dbReference type="FunFam" id="1.25.40.180:FF:000008">
    <property type="entry name" value="Programmed cell death protein 4"/>
    <property type="match status" value="1"/>
</dbReference>
<dbReference type="EMBL" id="SEYY01000751">
    <property type="protein sequence ID" value="KAB7506551.1"/>
    <property type="molecule type" value="Genomic_DNA"/>
</dbReference>
<dbReference type="InterPro" id="IPR016024">
    <property type="entry name" value="ARM-type_fold"/>
</dbReference>
<evidence type="ECO:0000256" key="3">
    <source>
        <dbReference type="ARBA" id="ARBA00014414"/>
    </source>
</evidence>
<dbReference type="PANTHER" id="PTHR12626">
    <property type="entry name" value="PROGRAMMED CELL DEATH 4"/>
    <property type="match status" value="1"/>
</dbReference>
<evidence type="ECO:0000256" key="6">
    <source>
        <dbReference type="ARBA" id="ARBA00023242"/>
    </source>
</evidence>
<dbReference type="FunFam" id="1.25.40.180:FF:000009">
    <property type="entry name" value="programmed cell death protein 4"/>
    <property type="match status" value="1"/>
</dbReference>
<comment type="subcellular location">
    <subcellularLocation>
        <location evidence="1">Cytoplasm</location>
    </subcellularLocation>
</comment>
<dbReference type="AlphaFoldDB" id="A0A5N5TK70"/>
<dbReference type="Proteomes" id="UP000326759">
    <property type="component" value="Unassembled WGS sequence"/>
</dbReference>
<dbReference type="SUPFAM" id="SSF48371">
    <property type="entry name" value="ARM repeat"/>
    <property type="match status" value="2"/>
</dbReference>
<evidence type="ECO:0000313" key="9">
    <source>
        <dbReference type="Proteomes" id="UP000326759"/>
    </source>
</evidence>
<evidence type="ECO:0000256" key="5">
    <source>
        <dbReference type="ARBA" id="ARBA00022737"/>
    </source>
</evidence>
<reference evidence="8 9" key="1">
    <citation type="journal article" date="2019" name="PLoS Biol.">
        <title>Sex chromosomes control vertical transmission of feminizing Wolbachia symbionts in an isopod.</title>
        <authorList>
            <person name="Becking T."/>
            <person name="Chebbi M.A."/>
            <person name="Giraud I."/>
            <person name="Moumen B."/>
            <person name="Laverre T."/>
            <person name="Caubet Y."/>
            <person name="Peccoud J."/>
            <person name="Gilbert C."/>
            <person name="Cordaux R."/>
        </authorList>
    </citation>
    <scope>NUCLEOTIDE SEQUENCE [LARGE SCALE GENOMIC DNA]</scope>
    <source>
        <strain evidence="8">ANa2</strain>
        <tissue evidence="8">Whole body excluding digestive tract and cuticle</tissue>
    </source>
</reference>
<keyword evidence="4" id="KW-0963">Cytoplasm</keyword>
<evidence type="ECO:0000256" key="1">
    <source>
        <dbReference type="ARBA" id="ARBA00004496"/>
    </source>
</evidence>
<gene>
    <name evidence="8" type="primary">PDCD4</name>
    <name evidence="8" type="ORF">Anas_03966</name>
</gene>
<dbReference type="GO" id="GO:0045892">
    <property type="term" value="P:negative regulation of DNA-templated transcription"/>
    <property type="evidence" value="ECO:0007669"/>
    <property type="project" value="InterPro"/>
</dbReference>
<dbReference type="Gene3D" id="1.25.40.180">
    <property type="match status" value="2"/>
</dbReference>
<proteinExistence type="inferred from homology"/>
<dbReference type="InterPro" id="IPR039778">
    <property type="entry name" value="PDCD4"/>
</dbReference>
<dbReference type="PANTHER" id="PTHR12626:SF0">
    <property type="entry name" value="PROGRAMMED CELL DEATH PROTEIN 4"/>
    <property type="match status" value="1"/>
</dbReference>
<comment type="caution">
    <text evidence="8">The sequence shown here is derived from an EMBL/GenBank/DDBJ whole genome shotgun (WGS) entry which is preliminary data.</text>
</comment>
<dbReference type="OrthoDB" id="414546at2759"/>
<dbReference type="GO" id="GO:0005634">
    <property type="term" value="C:nucleus"/>
    <property type="evidence" value="ECO:0007669"/>
    <property type="project" value="TreeGrafter"/>
</dbReference>
<evidence type="ECO:0000256" key="2">
    <source>
        <dbReference type="ARBA" id="ARBA00005497"/>
    </source>
</evidence>
<accession>A0A5N5TK70</accession>
<feature type="domain" description="MI" evidence="7">
    <location>
        <begin position="38"/>
        <end position="159"/>
    </location>
</feature>
<evidence type="ECO:0000313" key="8">
    <source>
        <dbReference type="EMBL" id="KAB7506551.1"/>
    </source>
</evidence>
<feature type="domain" description="MI" evidence="7">
    <location>
        <begin position="201"/>
        <end position="324"/>
    </location>
</feature>
<organism evidence="8 9">
    <name type="scientific">Armadillidium nasatum</name>
    <dbReference type="NCBI Taxonomy" id="96803"/>
    <lineage>
        <taxon>Eukaryota</taxon>
        <taxon>Metazoa</taxon>
        <taxon>Ecdysozoa</taxon>
        <taxon>Arthropoda</taxon>
        <taxon>Crustacea</taxon>
        <taxon>Multicrustacea</taxon>
        <taxon>Malacostraca</taxon>
        <taxon>Eumalacostraca</taxon>
        <taxon>Peracarida</taxon>
        <taxon>Isopoda</taxon>
        <taxon>Oniscidea</taxon>
        <taxon>Crinocheta</taxon>
        <taxon>Armadillidiidae</taxon>
        <taxon>Armadillidium</taxon>
    </lineage>
</organism>
<dbReference type="GO" id="GO:0005829">
    <property type="term" value="C:cytosol"/>
    <property type="evidence" value="ECO:0007669"/>
    <property type="project" value="TreeGrafter"/>
</dbReference>
<dbReference type="SMART" id="SM00544">
    <property type="entry name" value="MA3"/>
    <property type="match status" value="2"/>
</dbReference>
<sequence length="334" mass="37807">MQCKSHAIMQYQALDTESNATITQPVEKNVKGDLVKSFMLKKVTVIVLEYFDHGDTDEVMLSLEELKLIASRHVVIITAIEVAMDHKPSHREMTSVLLADLYGNTLSEEDYELAYDHLLNNLNDLILDTPDAPTILGNFIARSIADDCIPPKFLHGYKGKISCEHAVKALSRAEGLLSMRHGLVRLDNVWGVGGGTRPVKHLIKKMILLLDEYLSSSDIKEATQCLQELEVPHFHHELVYEAVNMVLERMNERTTKMICTLLTSLCNAIIITPNQMKEGFLRIYEDMPQICLDVPPAYSILEKFVCFCQEAKILEDDVVKKMPTRGRKRLSLPN</sequence>
<keyword evidence="9" id="KW-1185">Reference proteome</keyword>
<evidence type="ECO:0000256" key="4">
    <source>
        <dbReference type="ARBA" id="ARBA00022490"/>
    </source>
</evidence>
<dbReference type="Pfam" id="PF02847">
    <property type="entry name" value="MA3"/>
    <property type="match status" value="2"/>
</dbReference>
<protein>
    <recommendedName>
        <fullName evidence="3">Programmed cell death protein 4</fullName>
    </recommendedName>
</protein>
<comment type="similarity">
    <text evidence="2">Belongs to the PDCD4 family.</text>
</comment>
<dbReference type="PROSITE" id="PS51366">
    <property type="entry name" value="MI"/>
    <property type="match status" value="2"/>
</dbReference>
<evidence type="ECO:0000259" key="7">
    <source>
        <dbReference type="PROSITE" id="PS51366"/>
    </source>
</evidence>
<keyword evidence="6" id="KW-0539">Nucleus</keyword>